<name>A0ABW3JU65_9FLAO</name>
<evidence type="ECO:0000313" key="3">
    <source>
        <dbReference type="Proteomes" id="UP001597062"/>
    </source>
</evidence>
<keyword evidence="1" id="KW-0732">Signal</keyword>
<dbReference type="EMBL" id="JBHTJR010000053">
    <property type="protein sequence ID" value="MFD0994020.1"/>
    <property type="molecule type" value="Genomic_DNA"/>
</dbReference>
<organism evidence="2 3">
    <name type="scientific">Tenacibaculum geojense</name>
    <dbReference type="NCBI Taxonomy" id="915352"/>
    <lineage>
        <taxon>Bacteria</taxon>
        <taxon>Pseudomonadati</taxon>
        <taxon>Bacteroidota</taxon>
        <taxon>Flavobacteriia</taxon>
        <taxon>Flavobacteriales</taxon>
        <taxon>Flavobacteriaceae</taxon>
        <taxon>Tenacibaculum</taxon>
    </lineage>
</organism>
<accession>A0ABW3JU65</accession>
<evidence type="ECO:0000313" key="2">
    <source>
        <dbReference type="EMBL" id="MFD0994020.1"/>
    </source>
</evidence>
<comment type="caution">
    <text evidence="2">The sequence shown here is derived from an EMBL/GenBank/DDBJ whole genome shotgun (WGS) entry which is preliminary data.</text>
</comment>
<feature type="chain" id="PRO_5045497336" evidence="1">
    <location>
        <begin position="21"/>
        <end position="231"/>
    </location>
</feature>
<protein>
    <submittedName>
        <fullName evidence="2">Uncharacterized protein</fullName>
    </submittedName>
</protein>
<evidence type="ECO:0000256" key="1">
    <source>
        <dbReference type="SAM" id="SignalP"/>
    </source>
</evidence>
<keyword evidence="3" id="KW-1185">Reference proteome</keyword>
<dbReference type="RefSeq" id="WP_386108873.1">
    <property type="nucleotide sequence ID" value="NZ_JBHTJR010000053.1"/>
</dbReference>
<proteinExistence type="predicted"/>
<feature type="signal peptide" evidence="1">
    <location>
        <begin position="1"/>
        <end position="20"/>
    </location>
</feature>
<gene>
    <name evidence="2" type="ORF">ACFQ1U_12460</name>
</gene>
<reference evidence="3" key="1">
    <citation type="journal article" date="2019" name="Int. J. Syst. Evol. Microbiol.">
        <title>The Global Catalogue of Microorganisms (GCM) 10K type strain sequencing project: providing services to taxonomists for standard genome sequencing and annotation.</title>
        <authorList>
            <consortium name="The Broad Institute Genomics Platform"/>
            <consortium name="The Broad Institute Genome Sequencing Center for Infectious Disease"/>
            <person name="Wu L."/>
            <person name="Ma J."/>
        </authorList>
    </citation>
    <scope>NUCLEOTIDE SEQUENCE [LARGE SCALE GENOMIC DNA]</scope>
    <source>
        <strain evidence="3">CCUG 60527</strain>
    </source>
</reference>
<sequence>MRKGILFLLLSVLTLASVEAKTTKSKIGVNYRYNDAVTFIERGIEFHVFLNGDFDFDTHYRNNRYNRRYSSGIRIERDYNGRVRRVGNVFINYDRRGNVKRIGSVYMKYRYGNLSKIGNLFINYDKWGYPNYRGYVKERYNESYFNIDVNIGPIYDYDDRYFYREDFRNNYRQFREDNDYFYYRAALNARVGKNKIIKRKKPKNRKIKKYKEYKKEYYLQPEQKGRSKRDR</sequence>
<dbReference type="Proteomes" id="UP001597062">
    <property type="component" value="Unassembled WGS sequence"/>
</dbReference>